<comment type="caution">
    <text evidence="5">The sequence shown here is derived from an EMBL/GenBank/DDBJ whole genome shotgun (WGS) entry which is preliminary data.</text>
</comment>
<protein>
    <submittedName>
        <fullName evidence="5">AsnC family transcriptional regulator</fullName>
    </submittedName>
</protein>
<proteinExistence type="predicted"/>
<dbReference type="InterPro" id="IPR019887">
    <property type="entry name" value="Tscrpt_reg_AsnC/Lrp_C"/>
</dbReference>
<dbReference type="PANTHER" id="PTHR30154">
    <property type="entry name" value="LEUCINE-RESPONSIVE REGULATORY PROTEIN"/>
    <property type="match status" value="1"/>
</dbReference>
<sequence>MTGNPVLDAIDAAILRELQNDARISNKDLAARVNVAASTCLERVRALQRRGVLAGFHAEADPAALGRPLQAYIAVRVRPHNRDVVEPFIRFVLDLPETLALSHIAGPDDFLVHVAVRDAAHLQRLLLDGFTSRREVAHLETQLIFQHHRKWDISPI</sequence>
<organism evidence="5 6">
    <name type="scientific">Catellatospora bangladeshensis</name>
    <dbReference type="NCBI Taxonomy" id="310355"/>
    <lineage>
        <taxon>Bacteria</taxon>
        <taxon>Bacillati</taxon>
        <taxon>Actinomycetota</taxon>
        <taxon>Actinomycetes</taxon>
        <taxon>Micromonosporales</taxon>
        <taxon>Micromonosporaceae</taxon>
        <taxon>Catellatospora</taxon>
    </lineage>
</organism>
<evidence type="ECO:0000313" key="6">
    <source>
        <dbReference type="Proteomes" id="UP000601223"/>
    </source>
</evidence>
<dbReference type="GO" id="GO:0005829">
    <property type="term" value="C:cytosol"/>
    <property type="evidence" value="ECO:0007669"/>
    <property type="project" value="TreeGrafter"/>
</dbReference>
<reference evidence="5 6" key="1">
    <citation type="submission" date="2021-01" db="EMBL/GenBank/DDBJ databases">
        <title>Whole genome shotgun sequence of Catellatospora bangladeshensis NBRC 107357.</title>
        <authorList>
            <person name="Komaki H."/>
            <person name="Tamura T."/>
        </authorList>
    </citation>
    <scope>NUCLEOTIDE SEQUENCE [LARGE SCALE GENOMIC DNA]</scope>
    <source>
        <strain evidence="5 6">NBRC 107357</strain>
    </source>
</reference>
<dbReference type="Pfam" id="PF01037">
    <property type="entry name" value="AsnC_trans_reg"/>
    <property type="match status" value="1"/>
</dbReference>
<evidence type="ECO:0000313" key="5">
    <source>
        <dbReference type="EMBL" id="GIF83941.1"/>
    </source>
</evidence>
<keyword evidence="2" id="KW-0238">DNA-binding</keyword>
<accession>A0A8J3JNI1</accession>
<evidence type="ECO:0000256" key="1">
    <source>
        <dbReference type="ARBA" id="ARBA00023015"/>
    </source>
</evidence>
<evidence type="ECO:0000256" key="3">
    <source>
        <dbReference type="ARBA" id="ARBA00023163"/>
    </source>
</evidence>
<evidence type="ECO:0000256" key="2">
    <source>
        <dbReference type="ARBA" id="ARBA00023125"/>
    </source>
</evidence>
<dbReference type="Gene3D" id="3.30.70.920">
    <property type="match status" value="1"/>
</dbReference>
<dbReference type="AlphaFoldDB" id="A0A8J3JNI1"/>
<name>A0A8J3JNI1_9ACTN</name>
<dbReference type="PRINTS" id="PR00033">
    <property type="entry name" value="HTHASNC"/>
</dbReference>
<dbReference type="Gene3D" id="1.10.10.10">
    <property type="entry name" value="Winged helix-like DNA-binding domain superfamily/Winged helix DNA-binding domain"/>
    <property type="match status" value="1"/>
</dbReference>
<dbReference type="RefSeq" id="WP_203751435.1">
    <property type="nucleotide sequence ID" value="NZ_BONF01000032.1"/>
</dbReference>
<dbReference type="Proteomes" id="UP000601223">
    <property type="component" value="Unassembled WGS sequence"/>
</dbReference>
<dbReference type="PROSITE" id="PS50956">
    <property type="entry name" value="HTH_ASNC_2"/>
    <property type="match status" value="1"/>
</dbReference>
<dbReference type="InterPro" id="IPR036388">
    <property type="entry name" value="WH-like_DNA-bd_sf"/>
</dbReference>
<evidence type="ECO:0000259" key="4">
    <source>
        <dbReference type="PROSITE" id="PS50956"/>
    </source>
</evidence>
<dbReference type="GO" id="GO:0043565">
    <property type="term" value="F:sequence-specific DNA binding"/>
    <property type="evidence" value="ECO:0007669"/>
    <property type="project" value="InterPro"/>
</dbReference>
<keyword evidence="3" id="KW-0804">Transcription</keyword>
<dbReference type="InterPro" id="IPR000485">
    <property type="entry name" value="AsnC-type_HTH_dom"/>
</dbReference>
<keyword evidence="6" id="KW-1185">Reference proteome</keyword>
<dbReference type="InterPro" id="IPR011008">
    <property type="entry name" value="Dimeric_a/b-barrel"/>
</dbReference>
<dbReference type="SUPFAM" id="SSF54909">
    <property type="entry name" value="Dimeric alpha+beta barrel"/>
    <property type="match status" value="1"/>
</dbReference>
<dbReference type="InterPro" id="IPR019888">
    <property type="entry name" value="Tscrpt_reg_AsnC-like"/>
</dbReference>
<dbReference type="Pfam" id="PF13404">
    <property type="entry name" value="HTH_AsnC-type"/>
    <property type="match status" value="1"/>
</dbReference>
<keyword evidence="1" id="KW-0805">Transcription regulation</keyword>
<dbReference type="InterPro" id="IPR036390">
    <property type="entry name" value="WH_DNA-bd_sf"/>
</dbReference>
<gene>
    <name evidence="5" type="ORF">Cba03nite_52900</name>
</gene>
<dbReference type="SUPFAM" id="SSF46785">
    <property type="entry name" value="Winged helix' DNA-binding domain"/>
    <property type="match status" value="1"/>
</dbReference>
<dbReference type="EMBL" id="BONF01000032">
    <property type="protein sequence ID" value="GIF83941.1"/>
    <property type="molecule type" value="Genomic_DNA"/>
</dbReference>
<dbReference type="PANTHER" id="PTHR30154:SF54">
    <property type="entry name" value="POSSIBLE TRANSCRIPTIONAL REGULATORY PROTEIN (PROBABLY LRP_ASNC-FAMILY)"/>
    <property type="match status" value="1"/>
</dbReference>
<feature type="domain" description="HTH asnC-type" evidence="4">
    <location>
        <begin position="7"/>
        <end position="68"/>
    </location>
</feature>
<dbReference type="SMART" id="SM00344">
    <property type="entry name" value="HTH_ASNC"/>
    <property type="match status" value="1"/>
</dbReference>
<dbReference type="GO" id="GO:0043200">
    <property type="term" value="P:response to amino acid"/>
    <property type="evidence" value="ECO:0007669"/>
    <property type="project" value="TreeGrafter"/>
</dbReference>